<dbReference type="AlphaFoldDB" id="A0A5M8QAS9"/>
<evidence type="ECO:0000256" key="4">
    <source>
        <dbReference type="ARBA" id="ARBA00022989"/>
    </source>
</evidence>
<keyword evidence="4 6" id="KW-1133">Transmembrane helix</keyword>
<gene>
    <name evidence="9" type="ORF">ACD591_20470</name>
    <name evidence="8" type="ORF">FOE74_14240</name>
</gene>
<evidence type="ECO:0000256" key="3">
    <source>
        <dbReference type="ARBA" id="ARBA00022692"/>
    </source>
</evidence>
<keyword evidence="2" id="KW-1003">Cell membrane</keyword>
<keyword evidence="5 6" id="KW-0472">Membrane</keyword>
<feature type="domain" description="Cardiolipin synthase N-terminal" evidence="7">
    <location>
        <begin position="21"/>
        <end position="64"/>
    </location>
</feature>
<feature type="transmembrane region" description="Helical" evidence="6">
    <location>
        <begin position="12"/>
        <end position="31"/>
    </location>
</feature>
<reference evidence="8 10" key="1">
    <citation type="submission" date="2019-07" db="EMBL/GenBank/DDBJ databases">
        <authorList>
            <person name="Qu J.-H."/>
        </authorList>
    </citation>
    <scope>NUCLEOTIDE SEQUENCE [LARGE SCALE GENOMIC DNA]</scope>
    <source>
        <strain evidence="8 10">MDT1-10-3</strain>
    </source>
</reference>
<dbReference type="EMBL" id="JBGOGF010000015">
    <property type="protein sequence ID" value="MFA1773687.1"/>
    <property type="molecule type" value="Genomic_DNA"/>
</dbReference>
<feature type="transmembrane region" description="Helical" evidence="6">
    <location>
        <begin position="43"/>
        <end position="62"/>
    </location>
</feature>
<evidence type="ECO:0000256" key="2">
    <source>
        <dbReference type="ARBA" id="ARBA00022475"/>
    </source>
</evidence>
<dbReference type="Proteomes" id="UP000323866">
    <property type="component" value="Unassembled WGS sequence"/>
</dbReference>
<dbReference type="Proteomes" id="UP001570846">
    <property type="component" value="Unassembled WGS sequence"/>
</dbReference>
<dbReference type="OrthoDB" id="1123412at2"/>
<dbReference type="RefSeq" id="WP_149099300.1">
    <property type="nucleotide sequence ID" value="NZ_BMMG01000005.1"/>
</dbReference>
<organism evidence="8 10">
    <name type="scientific">Rufibacter glacialis</name>
    <dbReference type="NCBI Taxonomy" id="1259555"/>
    <lineage>
        <taxon>Bacteria</taxon>
        <taxon>Pseudomonadati</taxon>
        <taxon>Bacteroidota</taxon>
        <taxon>Cytophagia</taxon>
        <taxon>Cytophagales</taxon>
        <taxon>Hymenobacteraceae</taxon>
        <taxon>Rufibacter</taxon>
    </lineage>
</organism>
<comment type="subcellular location">
    <subcellularLocation>
        <location evidence="1">Cell membrane</location>
        <topology evidence="1">Multi-pass membrane protein</topology>
    </subcellularLocation>
</comment>
<evidence type="ECO:0000313" key="10">
    <source>
        <dbReference type="Proteomes" id="UP000323866"/>
    </source>
</evidence>
<name>A0A5M8QAS9_9BACT</name>
<accession>A0A5M8QAS9</accession>
<evidence type="ECO:0000256" key="1">
    <source>
        <dbReference type="ARBA" id="ARBA00004651"/>
    </source>
</evidence>
<keyword evidence="11" id="KW-1185">Reference proteome</keyword>
<reference evidence="9 11" key="3">
    <citation type="submission" date="2024-08" db="EMBL/GenBank/DDBJ databases">
        <authorList>
            <person name="Wei W."/>
        </authorList>
    </citation>
    <scope>NUCLEOTIDE SEQUENCE [LARGE SCALE GENOMIC DNA]</scope>
    <source>
        <strain evidence="9 11">XU2</strain>
    </source>
</reference>
<keyword evidence="3 6" id="KW-0812">Transmembrane</keyword>
<dbReference type="GO" id="GO:0005886">
    <property type="term" value="C:plasma membrane"/>
    <property type="evidence" value="ECO:0007669"/>
    <property type="project" value="UniProtKB-SubCell"/>
</dbReference>
<evidence type="ECO:0000256" key="5">
    <source>
        <dbReference type="ARBA" id="ARBA00023136"/>
    </source>
</evidence>
<dbReference type="EMBL" id="VKKZ01000022">
    <property type="protein sequence ID" value="KAA6432268.1"/>
    <property type="molecule type" value="Genomic_DNA"/>
</dbReference>
<evidence type="ECO:0000313" key="11">
    <source>
        <dbReference type="Proteomes" id="UP001570846"/>
    </source>
</evidence>
<evidence type="ECO:0000313" key="8">
    <source>
        <dbReference type="EMBL" id="KAA6432268.1"/>
    </source>
</evidence>
<protein>
    <submittedName>
        <fullName evidence="9">PLDc N-terminal domain-containing protein</fullName>
    </submittedName>
</protein>
<evidence type="ECO:0000256" key="6">
    <source>
        <dbReference type="SAM" id="Phobius"/>
    </source>
</evidence>
<evidence type="ECO:0000313" key="9">
    <source>
        <dbReference type="EMBL" id="MFA1773687.1"/>
    </source>
</evidence>
<sequence>MMLFIGNLGPGELLFLAIPFLLWIWALLDVLKSNFKDGATKIVWVLVIILLPFLGVLLYLLFGRSQRVVI</sequence>
<comment type="caution">
    <text evidence="8">The sequence shown here is derived from an EMBL/GenBank/DDBJ whole genome shotgun (WGS) entry which is preliminary data.</text>
</comment>
<evidence type="ECO:0000259" key="7">
    <source>
        <dbReference type="Pfam" id="PF13396"/>
    </source>
</evidence>
<reference evidence="8 10" key="2">
    <citation type="submission" date="2019-09" db="EMBL/GenBank/DDBJ databases">
        <title>A bacterium isolated from glacier soil.</title>
        <authorList>
            <person name="Liu Q."/>
        </authorList>
    </citation>
    <scope>NUCLEOTIDE SEQUENCE [LARGE SCALE GENOMIC DNA]</scope>
    <source>
        <strain evidence="8 10">MDT1-10-3</strain>
    </source>
</reference>
<dbReference type="InterPro" id="IPR027379">
    <property type="entry name" value="CLS_N"/>
</dbReference>
<proteinExistence type="predicted"/>
<dbReference type="Pfam" id="PF13396">
    <property type="entry name" value="PLDc_N"/>
    <property type="match status" value="1"/>
</dbReference>